<dbReference type="InterPro" id="IPR003825">
    <property type="entry name" value="Colicin-V_CvpA"/>
</dbReference>
<evidence type="ECO:0000313" key="6">
    <source>
        <dbReference type="EMBL" id="SDV47664.1"/>
    </source>
</evidence>
<protein>
    <submittedName>
        <fullName evidence="6">Membrane protein required for colicin V production</fullName>
    </submittedName>
</protein>
<gene>
    <name evidence="6" type="ORF">SAMN05216551_103197</name>
</gene>
<keyword evidence="3 5" id="KW-1133">Transmembrane helix</keyword>
<dbReference type="STRING" id="1770053.SAMN05216551_103197"/>
<proteinExistence type="predicted"/>
<feature type="transmembrane region" description="Helical" evidence="5">
    <location>
        <begin position="32"/>
        <end position="52"/>
    </location>
</feature>
<dbReference type="Pfam" id="PF02674">
    <property type="entry name" value="Colicin_V"/>
    <property type="match status" value="1"/>
</dbReference>
<evidence type="ECO:0000256" key="1">
    <source>
        <dbReference type="ARBA" id="ARBA00004141"/>
    </source>
</evidence>
<feature type="transmembrane region" description="Helical" evidence="5">
    <location>
        <begin position="110"/>
        <end position="132"/>
    </location>
</feature>
<evidence type="ECO:0000256" key="2">
    <source>
        <dbReference type="ARBA" id="ARBA00022692"/>
    </source>
</evidence>
<dbReference type="GO" id="GO:0016020">
    <property type="term" value="C:membrane"/>
    <property type="evidence" value="ECO:0007669"/>
    <property type="project" value="UniProtKB-SubCell"/>
</dbReference>
<evidence type="ECO:0000313" key="7">
    <source>
        <dbReference type="Proteomes" id="UP000243719"/>
    </source>
</evidence>
<reference evidence="7" key="1">
    <citation type="submission" date="2016-09" db="EMBL/GenBank/DDBJ databases">
        <authorList>
            <person name="Varghese N."/>
            <person name="Submissions S."/>
        </authorList>
    </citation>
    <scope>NUCLEOTIDE SEQUENCE [LARGE SCALE GENOMIC DNA]</scope>
    <source>
        <strain evidence="7">JS23</strain>
    </source>
</reference>
<dbReference type="PANTHER" id="PTHR36926:SF1">
    <property type="entry name" value="COLICIN V PRODUCTION PROTEIN"/>
    <property type="match status" value="1"/>
</dbReference>
<dbReference type="InterPro" id="IPR052719">
    <property type="entry name" value="CvpA-like"/>
</dbReference>
<comment type="subcellular location">
    <subcellularLocation>
        <location evidence="1">Membrane</location>
        <topology evidence="1">Multi-pass membrane protein</topology>
    </subcellularLocation>
</comment>
<keyword evidence="2 5" id="KW-0812">Transmembrane</keyword>
<dbReference type="EMBL" id="FNLO01000003">
    <property type="protein sequence ID" value="SDV47664.1"/>
    <property type="molecule type" value="Genomic_DNA"/>
</dbReference>
<dbReference type="AlphaFoldDB" id="A0A1H2PMA7"/>
<sequence>MSLDAHPVLTGLDYVILAVLLLSALRGAWRGLLAEVLSLVGWVVAVWLAARYGWMIARYVPADWPGGALTQWALGFVAVVAVVMLASGAASALLGRVVGATWLRSVDSSLGFLFGALRGALLVLIMIVAATYTELPRHDTWRASLLRPYAAQALRAAKPHLPAALSGLVSDEALAP</sequence>
<dbReference type="PANTHER" id="PTHR36926">
    <property type="entry name" value="COLICIN V PRODUCTION PROTEIN"/>
    <property type="match status" value="1"/>
</dbReference>
<feature type="transmembrane region" description="Helical" evidence="5">
    <location>
        <begin position="6"/>
        <end position="25"/>
    </location>
</feature>
<feature type="transmembrane region" description="Helical" evidence="5">
    <location>
        <begin position="72"/>
        <end position="98"/>
    </location>
</feature>
<keyword evidence="7" id="KW-1185">Reference proteome</keyword>
<name>A0A1H2PMA7_9BURK</name>
<keyword evidence="4 5" id="KW-0472">Membrane</keyword>
<dbReference type="GO" id="GO:0009403">
    <property type="term" value="P:toxin biosynthetic process"/>
    <property type="evidence" value="ECO:0007669"/>
    <property type="project" value="InterPro"/>
</dbReference>
<dbReference type="Proteomes" id="UP000243719">
    <property type="component" value="Unassembled WGS sequence"/>
</dbReference>
<evidence type="ECO:0000256" key="5">
    <source>
        <dbReference type="SAM" id="Phobius"/>
    </source>
</evidence>
<accession>A0A1H2PMA7</accession>
<evidence type="ECO:0000256" key="4">
    <source>
        <dbReference type="ARBA" id="ARBA00023136"/>
    </source>
</evidence>
<evidence type="ECO:0000256" key="3">
    <source>
        <dbReference type="ARBA" id="ARBA00022989"/>
    </source>
</evidence>
<organism evidence="6 7">
    <name type="scientific">Chitinasiproducens palmae</name>
    <dbReference type="NCBI Taxonomy" id="1770053"/>
    <lineage>
        <taxon>Bacteria</taxon>
        <taxon>Pseudomonadati</taxon>
        <taxon>Pseudomonadota</taxon>
        <taxon>Betaproteobacteria</taxon>
        <taxon>Burkholderiales</taxon>
        <taxon>Burkholderiaceae</taxon>
        <taxon>Chitinasiproducens</taxon>
    </lineage>
</organism>